<dbReference type="InterPro" id="IPR027417">
    <property type="entry name" value="P-loop_NTPase"/>
</dbReference>
<feature type="active site" description="For sulfotransferase activity" evidence="2">
    <location>
        <position position="172"/>
    </location>
</feature>
<evidence type="ECO:0000313" key="5">
    <source>
        <dbReference type="Proteomes" id="UP000008141"/>
    </source>
</evidence>
<dbReference type="SUPFAM" id="SSF52540">
    <property type="entry name" value="P-loop containing nucleoside triphosphate hydrolases"/>
    <property type="match status" value="1"/>
</dbReference>
<dbReference type="PANTHER" id="PTHR10605:SF56">
    <property type="entry name" value="BIFUNCTIONAL HEPARAN SULFATE N-DEACETYLASE_N-SULFOTRANSFERASE"/>
    <property type="match status" value="1"/>
</dbReference>
<dbReference type="Proteomes" id="UP000008141">
    <property type="component" value="Unassembled WGS sequence"/>
</dbReference>
<dbReference type="RefSeq" id="XP_005850150.1">
    <property type="nucleotide sequence ID" value="XM_005850088.1"/>
</dbReference>
<keyword evidence="1" id="KW-0808">Transferase</keyword>
<dbReference type="InParanoid" id="E1Z877"/>
<evidence type="ECO:0000256" key="3">
    <source>
        <dbReference type="PIRSR" id="PIRSR637359-2"/>
    </source>
</evidence>
<protein>
    <recommendedName>
        <fullName evidence="6">Sulfotransferase</fullName>
    </recommendedName>
</protein>
<dbReference type="GeneID" id="17357743"/>
<dbReference type="OrthoDB" id="411451at2759"/>
<evidence type="ECO:0008006" key="6">
    <source>
        <dbReference type="Google" id="ProtNLM"/>
    </source>
</evidence>
<gene>
    <name evidence="4" type="ORF">CHLNCDRAFT_142285</name>
</gene>
<accession>E1Z877</accession>
<evidence type="ECO:0000256" key="1">
    <source>
        <dbReference type="ARBA" id="ARBA00022679"/>
    </source>
</evidence>
<feature type="binding site" evidence="3">
    <location>
        <position position="269"/>
    </location>
    <ligand>
        <name>3'-phosphoadenylyl sulfate</name>
        <dbReference type="ChEBI" id="CHEBI:58339"/>
    </ligand>
</feature>
<dbReference type="InterPro" id="IPR037359">
    <property type="entry name" value="NST/OST"/>
</dbReference>
<evidence type="ECO:0000256" key="2">
    <source>
        <dbReference type="PIRSR" id="PIRSR637359-1"/>
    </source>
</evidence>
<proteinExistence type="predicted"/>
<name>E1Z877_CHLVA</name>
<organism evidence="5">
    <name type="scientific">Chlorella variabilis</name>
    <name type="common">Green alga</name>
    <dbReference type="NCBI Taxonomy" id="554065"/>
    <lineage>
        <taxon>Eukaryota</taxon>
        <taxon>Viridiplantae</taxon>
        <taxon>Chlorophyta</taxon>
        <taxon>core chlorophytes</taxon>
        <taxon>Trebouxiophyceae</taxon>
        <taxon>Chlorellales</taxon>
        <taxon>Chlorellaceae</taxon>
        <taxon>Chlorella clade</taxon>
        <taxon>Chlorella</taxon>
    </lineage>
</organism>
<sequence length="453" mass="51300">MLRERLVGLTPRERAQALRIPSFRDFLDSRVEKLHWPLILLIATVLLLLSQLVIPRDAAATTARLRTKTVVTPLSMPQATPGAAAKTGTSAELEEQLMGCRTLKTDPIPAVDKSPSLRVLETHTPQQRQQAQQYTAAVGACTDFACLRQANQLPRAPGQFPFPHFLVIGFPKCATSSLYCHLIQHPQIQHPKEKESHLLLDQCERPGLDCPAEAQRHYVVDVLNLAEAAQSQFTRAAFEGSTHYVLEADWFAERLAATMPWLRVVVSMRDPISQAIAMHLHNIAHGRPANCTADLEEKSIYHCVRRSLKARSHYAPKIEKWMKAFPRREQLHILQFENLTRPEAMAGQLQGLKTFLDLKPLLPSSELPLTNYKHQRGDEDALGRYWIMKRWEIEHLVSIARNSTMDLLDLLVQHGYAGEQGKAEWLQNWENIWQDNLSRCEPGRSAPCKVVVS</sequence>
<reference evidence="4 5" key="1">
    <citation type="journal article" date="2010" name="Plant Cell">
        <title>The Chlorella variabilis NC64A genome reveals adaptation to photosymbiosis, coevolution with viruses, and cryptic sex.</title>
        <authorList>
            <person name="Blanc G."/>
            <person name="Duncan G."/>
            <person name="Agarkova I."/>
            <person name="Borodovsky M."/>
            <person name="Gurnon J."/>
            <person name="Kuo A."/>
            <person name="Lindquist E."/>
            <person name="Lucas S."/>
            <person name="Pangilinan J."/>
            <person name="Polle J."/>
            <person name="Salamov A."/>
            <person name="Terry A."/>
            <person name="Yamada T."/>
            <person name="Dunigan D.D."/>
            <person name="Grigoriev I.V."/>
            <person name="Claverie J.M."/>
            <person name="Van Etten J.L."/>
        </authorList>
    </citation>
    <scope>NUCLEOTIDE SEQUENCE [LARGE SCALE GENOMIC DNA]</scope>
    <source>
        <strain evidence="4 5">NC64A</strain>
    </source>
</reference>
<evidence type="ECO:0000313" key="4">
    <source>
        <dbReference type="EMBL" id="EFN58048.1"/>
    </source>
</evidence>
<dbReference type="AlphaFoldDB" id="E1Z877"/>
<dbReference type="EMBL" id="GL433838">
    <property type="protein sequence ID" value="EFN58048.1"/>
    <property type="molecule type" value="Genomic_DNA"/>
</dbReference>
<dbReference type="Pfam" id="PF13469">
    <property type="entry name" value="Sulfotransfer_3"/>
    <property type="match status" value="1"/>
</dbReference>
<dbReference type="Gene3D" id="3.40.50.300">
    <property type="entry name" value="P-loop containing nucleotide triphosphate hydrolases"/>
    <property type="match status" value="1"/>
</dbReference>
<dbReference type="KEGG" id="cvr:CHLNCDRAFT_142285"/>
<dbReference type="PANTHER" id="PTHR10605">
    <property type="entry name" value="HEPARAN SULFATE SULFOTRANSFERASE"/>
    <property type="match status" value="1"/>
</dbReference>
<dbReference type="GO" id="GO:0008146">
    <property type="term" value="F:sulfotransferase activity"/>
    <property type="evidence" value="ECO:0007669"/>
    <property type="project" value="InterPro"/>
</dbReference>
<keyword evidence="5" id="KW-1185">Reference proteome</keyword>